<dbReference type="InterPro" id="IPR027304">
    <property type="entry name" value="Trigger_fact/SurA_dom_sf"/>
</dbReference>
<dbReference type="EMBL" id="CP003154">
    <property type="protein sequence ID" value="AFL72683.1"/>
    <property type="molecule type" value="Genomic_DNA"/>
</dbReference>
<comment type="function">
    <text evidence="11">Involved in protein export. Acts as a chaperone by maintaining the newly synthesized protein in an open conformation. Functions as a peptidyl-prolyl cis-trans isomerase.</text>
</comment>
<dbReference type="PANTHER" id="PTHR30560:SF3">
    <property type="entry name" value="TRIGGER FACTOR-LIKE PROTEIN TIG, CHLOROPLASTIC"/>
    <property type="match status" value="1"/>
</dbReference>
<evidence type="ECO:0000259" key="14">
    <source>
        <dbReference type="PROSITE" id="PS50059"/>
    </source>
</evidence>
<dbReference type="KEGG" id="tvi:Thivi_0627"/>
<evidence type="ECO:0000256" key="4">
    <source>
        <dbReference type="ARBA" id="ARBA00016902"/>
    </source>
</evidence>
<keyword evidence="11" id="KW-0963">Cytoplasm</keyword>
<evidence type="ECO:0000256" key="6">
    <source>
        <dbReference type="ARBA" id="ARBA00023110"/>
    </source>
</evidence>
<dbReference type="InterPro" id="IPR008880">
    <property type="entry name" value="Trigger_fac_C"/>
</dbReference>
<protein>
    <recommendedName>
        <fullName evidence="4 11">Trigger factor</fullName>
        <shortName evidence="11">TF</shortName>
        <ecNumber evidence="3 11">5.2.1.8</ecNumber>
    </recommendedName>
    <alternativeName>
        <fullName evidence="10 11">PPIase</fullName>
    </alternativeName>
</protein>
<dbReference type="Pfam" id="PF00254">
    <property type="entry name" value="FKBP_C"/>
    <property type="match status" value="1"/>
</dbReference>
<dbReference type="Gene3D" id="3.30.70.1050">
    <property type="entry name" value="Trigger factor ribosome-binding domain"/>
    <property type="match status" value="1"/>
</dbReference>
<evidence type="ECO:0000256" key="11">
    <source>
        <dbReference type="HAMAP-Rule" id="MF_00303"/>
    </source>
</evidence>
<comment type="subcellular location">
    <subcellularLocation>
        <location evidence="11">Cytoplasm</location>
    </subcellularLocation>
    <text evidence="11">About half TF is bound to the ribosome near the polypeptide exit tunnel while the other half is free in the cytoplasm.</text>
</comment>
<keyword evidence="5 11" id="KW-0132">Cell division</keyword>
<evidence type="ECO:0000313" key="16">
    <source>
        <dbReference type="Proteomes" id="UP000006062"/>
    </source>
</evidence>
<dbReference type="Gene3D" id="3.10.50.40">
    <property type="match status" value="1"/>
</dbReference>
<dbReference type="OrthoDB" id="9767721at2"/>
<feature type="domain" description="PPIase FKBP-type" evidence="14">
    <location>
        <begin position="161"/>
        <end position="221"/>
    </location>
</feature>
<sequence>MQVSVEAGEGLERRMKIDLPFEQVEVEVDKRLQKLARTVRLPGFRPGKVPMKVLRQRFAGQVHQEVFGEMVQSSYEDALTQASLRPAGMPRIEPEIDLDEKRLSYTAVFEVMPEFELASLAGKSLKRPLCELTDADLDAMVERLRVQRKTWTPVERPCQSGDQVTLSFTGTVDGEAFDGGSATGLTIELGASRMIPGFEEALIGASVGEQRTLDLTFPEDYQAAHLAGKPVRFEVTLDAVTEPALPAVDAEFAKAFGVEDGDLDRFLADVRANMERELKERLNARIKERVMDLLVEANPLDLPSALVENEMNAMAGKMAQSLGGAKLNLPPSLFEAGARRRVALGLILGKIVNEHSLKVDAGRVRDIIEQMASTYDQPQAVVDYYYSDRERLGAVEVVVLEDQIVELMMEQLTVEDETVDFAELTNPTPEL</sequence>
<gene>
    <name evidence="11" type="primary">tig</name>
    <name evidence="15" type="ordered locus">Thivi_0627</name>
</gene>
<keyword evidence="6 11" id="KW-0697">Rotamase</keyword>
<reference evidence="15 16" key="1">
    <citation type="submission" date="2012-06" db="EMBL/GenBank/DDBJ databases">
        <title>Complete sequence of Thiocystis violascens DSM 198.</title>
        <authorList>
            <consortium name="US DOE Joint Genome Institute"/>
            <person name="Lucas S."/>
            <person name="Han J."/>
            <person name="Lapidus A."/>
            <person name="Cheng J.-F."/>
            <person name="Goodwin L."/>
            <person name="Pitluck S."/>
            <person name="Peters L."/>
            <person name="Ovchinnikova G."/>
            <person name="Teshima H."/>
            <person name="Detter J.C."/>
            <person name="Han C."/>
            <person name="Tapia R."/>
            <person name="Land M."/>
            <person name="Hauser L."/>
            <person name="Kyrpides N."/>
            <person name="Ivanova N."/>
            <person name="Pagani I."/>
            <person name="Vogl K."/>
            <person name="Liu Z."/>
            <person name="Frigaard N.-U."/>
            <person name="Bryant D."/>
            <person name="Woyke T."/>
        </authorList>
    </citation>
    <scope>NUCLEOTIDE SEQUENCE [LARGE SCALE GENOMIC DNA]</scope>
    <source>
        <strain evidence="16">ATCC 17096 / DSM 198 / 6111</strain>
    </source>
</reference>
<organism evidence="15 16">
    <name type="scientific">Thiocystis violascens (strain ATCC 17096 / DSM 198 / 6111)</name>
    <name type="common">Chromatium violascens</name>
    <dbReference type="NCBI Taxonomy" id="765911"/>
    <lineage>
        <taxon>Bacteria</taxon>
        <taxon>Pseudomonadati</taxon>
        <taxon>Pseudomonadota</taxon>
        <taxon>Gammaproteobacteria</taxon>
        <taxon>Chromatiales</taxon>
        <taxon>Chromatiaceae</taxon>
        <taxon>Thiocystis</taxon>
    </lineage>
</organism>
<comment type="domain">
    <text evidence="11">Consists of 3 domains; the N-terminus binds the ribosome, the middle domain has PPIase activity, while the C-terminus has intrinsic chaperone activity on its own.</text>
</comment>
<dbReference type="GO" id="GO:0044183">
    <property type="term" value="F:protein folding chaperone"/>
    <property type="evidence" value="ECO:0007669"/>
    <property type="project" value="TreeGrafter"/>
</dbReference>
<dbReference type="GO" id="GO:0043022">
    <property type="term" value="F:ribosome binding"/>
    <property type="evidence" value="ECO:0007669"/>
    <property type="project" value="TreeGrafter"/>
</dbReference>
<dbReference type="GO" id="GO:0015031">
    <property type="term" value="P:protein transport"/>
    <property type="evidence" value="ECO:0007669"/>
    <property type="project" value="UniProtKB-UniRule"/>
</dbReference>
<comment type="catalytic activity">
    <reaction evidence="1 11 12">
        <text>[protein]-peptidylproline (omega=180) = [protein]-peptidylproline (omega=0)</text>
        <dbReference type="Rhea" id="RHEA:16237"/>
        <dbReference type="Rhea" id="RHEA-COMP:10747"/>
        <dbReference type="Rhea" id="RHEA-COMP:10748"/>
        <dbReference type="ChEBI" id="CHEBI:83833"/>
        <dbReference type="ChEBI" id="CHEBI:83834"/>
        <dbReference type="EC" id="5.2.1.8"/>
    </reaction>
</comment>
<dbReference type="HOGENOM" id="CLU_033058_2_0_6"/>
<dbReference type="InterPro" id="IPR001179">
    <property type="entry name" value="PPIase_FKBP_dom"/>
</dbReference>
<dbReference type="InterPro" id="IPR008881">
    <property type="entry name" value="Trigger_fac_ribosome-bd_bac"/>
</dbReference>
<dbReference type="SUPFAM" id="SSF102735">
    <property type="entry name" value="Trigger factor ribosome-binding domain"/>
    <property type="match status" value="1"/>
</dbReference>
<dbReference type="PROSITE" id="PS50059">
    <property type="entry name" value="FKBP_PPIASE"/>
    <property type="match status" value="1"/>
</dbReference>
<evidence type="ECO:0000256" key="1">
    <source>
        <dbReference type="ARBA" id="ARBA00000971"/>
    </source>
</evidence>
<dbReference type="InterPro" id="IPR046357">
    <property type="entry name" value="PPIase_dom_sf"/>
</dbReference>
<dbReference type="Pfam" id="PF05697">
    <property type="entry name" value="Trigger_N"/>
    <property type="match status" value="1"/>
</dbReference>
<dbReference type="NCBIfam" id="TIGR00115">
    <property type="entry name" value="tig"/>
    <property type="match status" value="1"/>
</dbReference>
<keyword evidence="8 11" id="KW-0413">Isomerase</keyword>
<dbReference type="RefSeq" id="WP_014777179.1">
    <property type="nucleotide sequence ID" value="NC_018012.1"/>
</dbReference>
<name>I3Y6R5_THIV6</name>
<evidence type="ECO:0000256" key="7">
    <source>
        <dbReference type="ARBA" id="ARBA00023186"/>
    </source>
</evidence>
<dbReference type="SUPFAM" id="SSF109998">
    <property type="entry name" value="Triger factor/SurA peptide-binding domain-like"/>
    <property type="match status" value="1"/>
</dbReference>
<keyword evidence="9 11" id="KW-0131">Cell cycle</keyword>
<dbReference type="Proteomes" id="UP000006062">
    <property type="component" value="Chromosome"/>
</dbReference>
<keyword evidence="7 11" id="KW-0143">Chaperone</keyword>
<dbReference type="SUPFAM" id="SSF54534">
    <property type="entry name" value="FKBP-like"/>
    <property type="match status" value="1"/>
</dbReference>
<dbReference type="STRING" id="765911.Thivi_0627"/>
<dbReference type="GO" id="GO:0005737">
    <property type="term" value="C:cytoplasm"/>
    <property type="evidence" value="ECO:0007669"/>
    <property type="project" value="UniProtKB-SubCell"/>
</dbReference>
<evidence type="ECO:0000256" key="9">
    <source>
        <dbReference type="ARBA" id="ARBA00023306"/>
    </source>
</evidence>
<evidence type="ECO:0000313" key="15">
    <source>
        <dbReference type="EMBL" id="AFL72683.1"/>
    </source>
</evidence>
<evidence type="ECO:0000256" key="3">
    <source>
        <dbReference type="ARBA" id="ARBA00013194"/>
    </source>
</evidence>
<dbReference type="GO" id="GO:0003755">
    <property type="term" value="F:peptidyl-prolyl cis-trans isomerase activity"/>
    <property type="evidence" value="ECO:0007669"/>
    <property type="project" value="UniProtKB-UniRule"/>
</dbReference>
<dbReference type="InterPro" id="IPR005215">
    <property type="entry name" value="Trig_fac"/>
</dbReference>
<dbReference type="InterPro" id="IPR036611">
    <property type="entry name" value="Trigger_fac_ribosome-bd_sf"/>
</dbReference>
<keyword evidence="16" id="KW-1185">Reference proteome</keyword>
<dbReference type="Pfam" id="PF05698">
    <property type="entry name" value="Trigger_C"/>
    <property type="match status" value="1"/>
</dbReference>
<evidence type="ECO:0000256" key="13">
    <source>
        <dbReference type="RuleBase" id="RU003914"/>
    </source>
</evidence>
<proteinExistence type="inferred from homology"/>
<dbReference type="EC" id="5.2.1.8" evidence="3 11"/>
<dbReference type="eggNOG" id="COG0544">
    <property type="taxonomic scope" value="Bacteria"/>
</dbReference>
<dbReference type="PANTHER" id="PTHR30560">
    <property type="entry name" value="TRIGGER FACTOR CHAPERONE AND PEPTIDYL-PROLYL CIS/TRANS ISOMERASE"/>
    <property type="match status" value="1"/>
</dbReference>
<comment type="similarity">
    <text evidence="2 11 13">Belongs to the FKBP-type PPIase family. Tig subfamily.</text>
</comment>
<evidence type="ECO:0000256" key="5">
    <source>
        <dbReference type="ARBA" id="ARBA00022618"/>
    </source>
</evidence>
<dbReference type="InterPro" id="IPR037041">
    <property type="entry name" value="Trigger_fac_C_sf"/>
</dbReference>
<dbReference type="HAMAP" id="MF_00303">
    <property type="entry name" value="Trigger_factor_Tig"/>
    <property type="match status" value="1"/>
</dbReference>
<dbReference type="AlphaFoldDB" id="I3Y6R5"/>
<dbReference type="GO" id="GO:0043335">
    <property type="term" value="P:protein unfolding"/>
    <property type="evidence" value="ECO:0007669"/>
    <property type="project" value="TreeGrafter"/>
</dbReference>
<dbReference type="Gene3D" id="1.10.3120.10">
    <property type="entry name" value="Trigger factor, C-terminal domain"/>
    <property type="match status" value="1"/>
</dbReference>
<evidence type="ECO:0000256" key="2">
    <source>
        <dbReference type="ARBA" id="ARBA00005464"/>
    </source>
</evidence>
<evidence type="ECO:0000256" key="8">
    <source>
        <dbReference type="ARBA" id="ARBA00023235"/>
    </source>
</evidence>
<accession>I3Y6R5</accession>
<dbReference type="GO" id="GO:0051301">
    <property type="term" value="P:cell division"/>
    <property type="evidence" value="ECO:0007669"/>
    <property type="project" value="UniProtKB-KW"/>
</dbReference>
<evidence type="ECO:0000256" key="12">
    <source>
        <dbReference type="PROSITE-ProRule" id="PRU00277"/>
    </source>
</evidence>
<dbReference type="FunFam" id="3.10.50.40:FF:000001">
    <property type="entry name" value="Trigger factor"/>
    <property type="match status" value="1"/>
</dbReference>
<dbReference type="PIRSF" id="PIRSF003095">
    <property type="entry name" value="Trigger_factor"/>
    <property type="match status" value="1"/>
</dbReference>
<dbReference type="GO" id="GO:0051083">
    <property type="term" value="P:'de novo' cotranslational protein folding"/>
    <property type="evidence" value="ECO:0007669"/>
    <property type="project" value="TreeGrafter"/>
</dbReference>
<evidence type="ECO:0000256" key="10">
    <source>
        <dbReference type="ARBA" id="ARBA00029986"/>
    </source>
</evidence>